<dbReference type="PROSITE" id="PS50106">
    <property type="entry name" value="PDZ"/>
    <property type="match status" value="2"/>
</dbReference>
<dbReference type="CDD" id="cd10839">
    <property type="entry name" value="cpPDZ1_DegP-like"/>
    <property type="match status" value="1"/>
</dbReference>
<dbReference type="InterPro" id="IPR036034">
    <property type="entry name" value="PDZ_sf"/>
</dbReference>
<feature type="active site" description="Charge relay system" evidence="9">
    <location>
        <position position="212"/>
    </location>
</feature>
<dbReference type="Pfam" id="PF13365">
    <property type="entry name" value="Trypsin_2"/>
    <property type="match status" value="1"/>
</dbReference>
<gene>
    <name evidence="13" type="ORF">KMZ29_17625</name>
</gene>
<dbReference type="PRINTS" id="PR00834">
    <property type="entry name" value="PROTEASES2C"/>
</dbReference>
<evidence type="ECO:0000256" key="10">
    <source>
        <dbReference type="PIRSR" id="PIRSR611782-2"/>
    </source>
</evidence>
<feature type="chain" id="PRO_5039357317" evidence="11">
    <location>
        <begin position="23"/>
        <end position="454"/>
    </location>
</feature>
<dbReference type="InterPro" id="IPR011782">
    <property type="entry name" value="Pept_S1C_Do"/>
</dbReference>
<dbReference type="Gene3D" id="2.30.42.10">
    <property type="match status" value="2"/>
</dbReference>
<evidence type="ECO:0000256" key="2">
    <source>
        <dbReference type="ARBA" id="ARBA00010541"/>
    </source>
</evidence>
<dbReference type="SUPFAM" id="SSF50156">
    <property type="entry name" value="PDZ domain-like"/>
    <property type="match status" value="2"/>
</dbReference>
<evidence type="ECO:0000256" key="8">
    <source>
        <dbReference type="ARBA" id="ARBA00022825"/>
    </source>
</evidence>
<comment type="similarity">
    <text evidence="2">Belongs to the peptidase S1C family.</text>
</comment>
<dbReference type="RefSeq" id="WP_215620416.1">
    <property type="nucleotide sequence ID" value="NZ_CP076134.1"/>
</dbReference>
<evidence type="ECO:0000313" key="13">
    <source>
        <dbReference type="EMBL" id="QWG11543.1"/>
    </source>
</evidence>
<keyword evidence="3" id="KW-0645">Protease</keyword>
<feature type="binding site" evidence="10">
    <location>
        <begin position="210"/>
        <end position="212"/>
    </location>
    <ligand>
        <name>substrate</name>
    </ligand>
</feature>
<dbReference type="InterPro" id="IPR001940">
    <property type="entry name" value="Peptidase_S1C"/>
</dbReference>
<keyword evidence="8" id="KW-0720">Serine protease</keyword>
<feature type="binding site" evidence="10">
    <location>
        <position position="138"/>
    </location>
    <ligand>
        <name>substrate</name>
    </ligand>
</feature>
<dbReference type="GO" id="GO:0004252">
    <property type="term" value="F:serine-type endopeptidase activity"/>
    <property type="evidence" value="ECO:0007669"/>
    <property type="project" value="InterPro"/>
</dbReference>
<feature type="domain" description="PDZ" evidence="12">
    <location>
        <begin position="390"/>
        <end position="446"/>
    </location>
</feature>
<evidence type="ECO:0000256" key="1">
    <source>
        <dbReference type="ARBA" id="ARBA00004418"/>
    </source>
</evidence>
<dbReference type="InterPro" id="IPR009003">
    <property type="entry name" value="Peptidase_S1_PA"/>
</dbReference>
<comment type="subcellular location">
    <subcellularLocation>
        <location evidence="1">Periplasm</location>
    </subcellularLocation>
</comment>
<evidence type="ECO:0000259" key="12">
    <source>
        <dbReference type="PROSITE" id="PS50106"/>
    </source>
</evidence>
<dbReference type="EMBL" id="CP076134">
    <property type="protein sequence ID" value="QWG11543.1"/>
    <property type="molecule type" value="Genomic_DNA"/>
</dbReference>
<protein>
    <submittedName>
        <fullName evidence="13">DegQ family serine endoprotease</fullName>
    </submittedName>
</protein>
<evidence type="ECO:0000256" key="6">
    <source>
        <dbReference type="ARBA" id="ARBA00022764"/>
    </source>
</evidence>
<dbReference type="Gene3D" id="2.40.10.120">
    <property type="match status" value="1"/>
</dbReference>
<keyword evidence="4 11" id="KW-0732">Signal</keyword>
<proteinExistence type="inferred from homology"/>
<dbReference type="InterPro" id="IPR041489">
    <property type="entry name" value="PDZ_6"/>
</dbReference>
<dbReference type="SUPFAM" id="SSF50494">
    <property type="entry name" value="Trypsin-like serine proteases"/>
    <property type="match status" value="1"/>
</dbReference>
<keyword evidence="5" id="KW-0677">Repeat</keyword>
<dbReference type="PANTHER" id="PTHR22939:SF129">
    <property type="entry name" value="SERINE PROTEASE HTRA2, MITOCHONDRIAL"/>
    <property type="match status" value="1"/>
</dbReference>
<dbReference type="GO" id="GO:0042597">
    <property type="term" value="C:periplasmic space"/>
    <property type="evidence" value="ECO:0007669"/>
    <property type="project" value="UniProtKB-SubCell"/>
</dbReference>
<dbReference type="PANTHER" id="PTHR22939">
    <property type="entry name" value="SERINE PROTEASE FAMILY S1C HTRA-RELATED"/>
    <property type="match status" value="1"/>
</dbReference>
<dbReference type="Pfam" id="PF13180">
    <property type="entry name" value="PDZ_2"/>
    <property type="match status" value="1"/>
</dbReference>
<dbReference type="NCBIfam" id="TIGR02037">
    <property type="entry name" value="degP_htrA_DO"/>
    <property type="match status" value="1"/>
</dbReference>
<dbReference type="SMART" id="SM00228">
    <property type="entry name" value="PDZ"/>
    <property type="match status" value="2"/>
</dbReference>
<dbReference type="AlphaFoldDB" id="A0A975NAJ2"/>
<evidence type="ECO:0000256" key="9">
    <source>
        <dbReference type="PIRSR" id="PIRSR611782-1"/>
    </source>
</evidence>
<dbReference type="Proteomes" id="UP000680839">
    <property type="component" value="Chromosome"/>
</dbReference>
<dbReference type="InterPro" id="IPR001478">
    <property type="entry name" value="PDZ"/>
</dbReference>
<feature type="signal peptide" evidence="11">
    <location>
        <begin position="1"/>
        <end position="22"/>
    </location>
</feature>
<evidence type="ECO:0000256" key="4">
    <source>
        <dbReference type="ARBA" id="ARBA00022729"/>
    </source>
</evidence>
<dbReference type="GO" id="GO:0006515">
    <property type="term" value="P:protein quality control for misfolded or incompletely synthesized proteins"/>
    <property type="evidence" value="ECO:0007669"/>
    <property type="project" value="TreeGrafter"/>
</dbReference>
<feature type="active site" description="Charge relay system" evidence="9">
    <location>
        <position position="138"/>
    </location>
</feature>
<feature type="active site" description="Charge relay system" evidence="9">
    <location>
        <position position="108"/>
    </location>
</feature>
<keyword evidence="7" id="KW-0378">Hydrolase</keyword>
<evidence type="ECO:0000256" key="11">
    <source>
        <dbReference type="SAM" id="SignalP"/>
    </source>
</evidence>
<accession>A0A975NAJ2</accession>
<dbReference type="Pfam" id="PF17820">
    <property type="entry name" value="PDZ_6"/>
    <property type="match status" value="1"/>
</dbReference>
<sequence length="454" mass="47128">MRFPTVACALMLALTAASSSQAQQAVPLPGNQGAAIPTLAPLVKKVTPSVVNIAVKGRIAQEQNPLLNDPFFRKFFNVPETPAEREIRAAGSGVIIDAREGLIVTNNHVVEHADEISVTLTDGRHFQAKRVGADPDTDVAIIKVPAADLVAIPLGDSDKLEVGDYVVAIGNPFGIGQTVTQGIVSALRRTGLGIKGYEDFIQTDAPINPGNSGGALVSLRGELVGINTAIVGPSGGNVGIGFAIPANMIREVMDQLVRYGEVRRGRLGIAVQDLTAELSDAMGLPSHQSGAVVANVEAGSAAERAGLKSGDVITSVDNTPVRSASALRNKIGLLRVGDTAELAVTRGGKSMVIRATVATPVQKLFQGGQVNPLLDGATFGPVTVDTSIRGVEVISVQAGRKAARAGLRKGDIITSVNQKAVAGPDEFAEQAKASPKRLLLALIRDGQALFLVVQ</sequence>
<dbReference type="FunFam" id="2.40.10.10:FF:000001">
    <property type="entry name" value="Periplasmic serine protease DegS"/>
    <property type="match status" value="1"/>
</dbReference>
<organism evidence="13 14">
    <name type="scientific">Bradyrhizobium sediminis</name>
    <dbReference type="NCBI Taxonomy" id="2840469"/>
    <lineage>
        <taxon>Bacteria</taxon>
        <taxon>Pseudomonadati</taxon>
        <taxon>Pseudomonadota</taxon>
        <taxon>Alphaproteobacteria</taxon>
        <taxon>Hyphomicrobiales</taxon>
        <taxon>Nitrobacteraceae</taxon>
        <taxon>Bradyrhizobium</taxon>
    </lineage>
</organism>
<evidence type="ECO:0000313" key="14">
    <source>
        <dbReference type="Proteomes" id="UP000680839"/>
    </source>
</evidence>
<evidence type="ECO:0000256" key="5">
    <source>
        <dbReference type="ARBA" id="ARBA00022737"/>
    </source>
</evidence>
<feature type="binding site" evidence="10">
    <location>
        <position position="108"/>
    </location>
    <ligand>
        <name>substrate</name>
    </ligand>
</feature>
<feature type="domain" description="PDZ" evidence="12">
    <location>
        <begin position="256"/>
        <end position="348"/>
    </location>
</feature>
<evidence type="ECO:0000256" key="3">
    <source>
        <dbReference type="ARBA" id="ARBA00022670"/>
    </source>
</evidence>
<keyword evidence="6" id="KW-0574">Periplasm</keyword>
<name>A0A975NAJ2_9BRAD</name>
<reference evidence="13" key="1">
    <citation type="submission" date="2021-06" db="EMBL/GenBank/DDBJ databases">
        <title>Bradyrhizobium sp. S2-20-1 Genome sequencing.</title>
        <authorList>
            <person name="Jin L."/>
        </authorList>
    </citation>
    <scope>NUCLEOTIDE SEQUENCE</scope>
    <source>
        <strain evidence="13">S2-20-1</strain>
    </source>
</reference>
<evidence type="ECO:0000256" key="7">
    <source>
        <dbReference type="ARBA" id="ARBA00022801"/>
    </source>
</evidence>